<evidence type="ECO:0008006" key="17">
    <source>
        <dbReference type="Google" id="ProtNLM"/>
    </source>
</evidence>
<evidence type="ECO:0000256" key="7">
    <source>
        <dbReference type="ARBA" id="ARBA00023277"/>
    </source>
</evidence>
<dbReference type="Proteomes" id="UP000236305">
    <property type="component" value="Unassembled WGS sequence"/>
</dbReference>
<name>A0A2J8BWV4_VERDA</name>
<proteinExistence type="inferred from homology"/>
<feature type="signal peptide" evidence="12">
    <location>
        <begin position="1"/>
        <end position="19"/>
    </location>
</feature>
<evidence type="ECO:0000256" key="8">
    <source>
        <dbReference type="ARBA" id="ARBA00023295"/>
    </source>
</evidence>
<dbReference type="OrthoDB" id="5339822at2759"/>
<protein>
    <recommendedName>
        <fullName evidence="17">Septation protein SUN4</fullName>
    </recommendedName>
</protein>
<reference evidence="13 15" key="1">
    <citation type="submission" date="2017-12" db="EMBL/GenBank/DDBJ databases">
        <title>Comparative genomics yields insights into virulence evolution of Verticillium dahliae.</title>
        <authorList>
            <person name="Fan R."/>
            <person name="Armitage A.D."/>
            <person name="Cascant-Lopez E."/>
            <person name="Sobczyk M."/>
            <person name="Cockerton H.M."/>
            <person name="Harrison R.J."/>
        </authorList>
    </citation>
    <scope>NUCLEOTIDE SEQUENCE [LARGE SCALE GENOMIC DNA]</scope>
    <source>
        <strain evidence="13 15">12008</strain>
    </source>
</reference>
<dbReference type="EMBL" id="RSDZ01000105">
    <property type="protein sequence ID" value="RXG43341.1"/>
    <property type="molecule type" value="Genomic_DNA"/>
</dbReference>
<keyword evidence="6" id="KW-0378">Hydrolase</keyword>
<comment type="similarity">
    <text evidence="2">Belongs to the SUN family.</text>
</comment>
<keyword evidence="10" id="KW-0624">Polysaccharide degradation</keyword>
<evidence type="ECO:0000256" key="6">
    <source>
        <dbReference type="ARBA" id="ARBA00022801"/>
    </source>
</evidence>
<evidence type="ECO:0000313" key="13">
    <source>
        <dbReference type="EMBL" id="PNH29242.1"/>
    </source>
</evidence>
<reference evidence="14 16" key="2">
    <citation type="submission" date="2018-12" db="EMBL/GenBank/DDBJ databases">
        <title>Genome of Verticillium dahliae isolate Getta Getta.</title>
        <authorList>
            <person name="Gardiner D.M."/>
        </authorList>
    </citation>
    <scope>NUCLEOTIDE SEQUENCE [LARGE SCALE GENOMIC DNA]</scope>
    <source>
        <strain evidence="14 16">Getta Getta</strain>
    </source>
</reference>
<feature type="region of interest" description="Disordered" evidence="11">
    <location>
        <begin position="85"/>
        <end position="109"/>
    </location>
</feature>
<keyword evidence="5 12" id="KW-0732">Signal</keyword>
<evidence type="ECO:0000256" key="11">
    <source>
        <dbReference type="SAM" id="MobiDB-lite"/>
    </source>
</evidence>
<organism evidence="13 15">
    <name type="scientific">Verticillium dahliae</name>
    <name type="common">Verticillium wilt</name>
    <dbReference type="NCBI Taxonomy" id="27337"/>
    <lineage>
        <taxon>Eukaryota</taxon>
        <taxon>Fungi</taxon>
        <taxon>Dikarya</taxon>
        <taxon>Ascomycota</taxon>
        <taxon>Pezizomycotina</taxon>
        <taxon>Sordariomycetes</taxon>
        <taxon>Hypocreomycetidae</taxon>
        <taxon>Glomerellales</taxon>
        <taxon>Plectosphaerellaceae</taxon>
        <taxon>Verticillium</taxon>
    </lineage>
</organism>
<evidence type="ECO:0000256" key="12">
    <source>
        <dbReference type="SAM" id="SignalP"/>
    </source>
</evidence>
<dbReference type="AlphaFoldDB" id="A0A2J8BWV4"/>
<dbReference type="GO" id="GO:0031505">
    <property type="term" value="P:fungal-type cell wall organization"/>
    <property type="evidence" value="ECO:0007669"/>
    <property type="project" value="TreeGrafter"/>
</dbReference>
<dbReference type="PANTHER" id="PTHR31316:SF0">
    <property type="entry name" value="SECRETED BETA-GLUCOSIDASE SIM1-RELATED"/>
    <property type="match status" value="1"/>
</dbReference>
<keyword evidence="3" id="KW-0134">Cell wall</keyword>
<evidence type="ECO:0000256" key="1">
    <source>
        <dbReference type="ARBA" id="ARBA00004191"/>
    </source>
</evidence>
<evidence type="ECO:0000256" key="5">
    <source>
        <dbReference type="ARBA" id="ARBA00022729"/>
    </source>
</evidence>
<keyword evidence="9" id="KW-0961">Cell wall biogenesis/degradation</keyword>
<evidence type="ECO:0000313" key="14">
    <source>
        <dbReference type="EMBL" id="RXG43341.1"/>
    </source>
</evidence>
<comment type="caution">
    <text evidence="13">The sequence shown here is derived from an EMBL/GenBank/DDBJ whole genome shotgun (WGS) entry which is preliminary data.</text>
</comment>
<feature type="region of interest" description="Disordered" evidence="11">
    <location>
        <begin position="121"/>
        <end position="168"/>
    </location>
</feature>
<dbReference type="GO" id="GO:0009986">
    <property type="term" value="C:cell surface"/>
    <property type="evidence" value="ECO:0007669"/>
    <property type="project" value="TreeGrafter"/>
</dbReference>
<dbReference type="InterPro" id="IPR051526">
    <property type="entry name" value="Beta-Glucosidase_SUN"/>
</dbReference>
<evidence type="ECO:0000256" key="9">
    <source>
        <dbReference type="ARBA" id="ARBA00023316"/>
    </source>
</evidence>
<feature type="compositionally biased region" description="Pro residues" evidence="11">
    <location>
        <begin position="90"/>
        <end position="102"/>
    </location>
</feature>
<gene>
    <name evidence="13" type="ORF">BJF96_g7541</name>
    <name evidence="14" type="ORF">VDGE_03021</name>
</gene>
<dbReference type="OMA" id="CSYACQS"/>
<evidence type="ECO:0000313" key="15">
    <source>
        <dbReference type="Proteomes" id="UP000236305"/>
    </source>
</evidence>
<dbReference type="GO" id="GO:0000272">
    <property type="term" value="P:polysaccharide catabolic process"/>
    <property type="evidence" value="ECO:0007669"/>
    <property type="project" value="UniProtKB-KW"/>
</dbReference>
<keyword evidence="7" id="KW-0119">Carbohydrate metabolism</keyword>
<evidence type="ECO:0000256" key="3">
    <source>
        <dbReference type="ARBA" id="ARBA00022512"/>
    </source>
</evidence>
<keyword evidence="4" id="KW-0964">Secreted</keyword>
<dbReference type="EMBL" id="MPSH01000028">
    <property type="protein sequence ID" value="PNH29242.1"/>
    <property type="molecule type" value="Genomic_DNA"/>
</dbReference>
<dbReference type="GO" id="GO:0009277">
    <property type="term" value="C:fungal-type cell wall"/>
    <property type="evidence" value="ECO:0007669"/>
    <property type="project" value="TreeGrafter"/>
</dbReference>
<comment type="subcellular location">
    <subcellularLocation>
        <location evidence="1">Secreted</location>
        <location evidence="1">Cell wall</location>
    </subcellularLocation>
</comment>
<dbReference type="Proteomes" id="UP000288725">
    <property type="component" value="Chromosome 6"/>
</dbReference>
<feature type="compositionally biased region" description="Low complexity" evidence="11">
    <location>
        <begin position="138"/>
        <end position="159"/>
    </location>
</feature>
<sequence length="444" mass="47116">MKSIVHLTFAATLAATVAAQPQHHHQHQQLHKKHIASPVEKREPDAVTVYEVGPTVTLYELAGEHVAAEKAKEGIEDGLYVVVGESKPEYTPPPPPPPPPPSTSEVPTPTPVMAAQFFESKELSTSTPLPETTPEPTPTTSSVAPPPTTTAVKVDKGSSSSGGQGINSKFDSGKVKCSHFPSDYGALAVDYLGTDGWIGVQKVPKYSVGDASISYIETAVNEGCTPGSFCSYACPVGYQKTQWPSAQGDTLQSIGGLYCNADGYLELSRPEYDTLCEKGAGGVWIQNDLDETSCVCRTDYPGTESMVIPTIPQPGEKVALTNPSANDYYVWNNLPTTAQYYVNKKGLPVEDACTWNSPVDPKGAGNWAPINIGTGKAADGNTYISIFPNLPTSTAQLDFNIEIIGDVNTKCALIDGQYTGGGSTGCTTTLAGTKGEAIIRFYKN</sequence>
<accession>A0A2J8BWV4</accession>
<dbReference type="Pfam" id="PF03856">
    <property type="entry name" value="SUN"/>
    <property type="match status" value="1"/>
</dbReference>
<evidence type="ECO:0000256" key="4">
    <source>
        <dbReference type="ARBA" id="ARBA00022525"/>
    </source>
</evidence>
<keyword evidence="8" id="KW-0326">Glycosidase</keyword>
<dbReference type="InterPro" id="IPR005556">
    <property type="entry name" value="SUN"/>
</dbReference>
<evidence type="ECO:0000256" key="2">
    <source>
        <dbReference type="ARBA" id="ARBA00010579"/>
    </source>
</evidence>
<evidence type="ECO:0000256" key="10">
    <source>
        <dbReference type="ARBA" id="ARBA00023326"/>
    </source>
</evidence>
<dbReference type="GO" id="GO:0016798">
    <property type="term" value="F:hydrolase activity, acting on glycosyl bonds"/>
    <property type="evidence" value="ECO:0007669"/>
    <property type="project" value="UniProtKB-KW"/>
</dbReference>
<feature type="chain" id="PRO_5044574579" description="Septation protein SUN4" evidence="12">
    <location>
        <begin position="20"/>
        <end position="444"/>
    </location>
</feature>
<evidence type="ECO:0000313" key="16">
    <source>
        <dbReference type="Proteomes" id="UP000288725"/>
    </source>
</evidence>
<dbReference type="PANTHER" id="PTHR31316">
    <property type="entry name" value="BETA-GLUCOSIDASE-LIKE PROTEIN NCA3, MITOCHONDRIAL-RELATED"/>
    <property type="match status" value="1"/>
</dbReference>